<dbReference type="GO" id="GO:0045926">
    <property type="term" value="P:negative regulation of growth"/>
    <property type="evidence" value="ECO:0007669"/>
    <property type="project" value="UniProtKB-ARBA"/>
</dbReference>
<dbReference type="InterPro" id="IPR029060">
    <property type="entry name" value="PIN-like_dom_sf"/>
</dbReference>
<evidence type="ECO:0000256" key="3">
    <source>
        <dbReference type="ARBA" id="ARBA00022723"/>
    </source>
</evidence>
<dbReference type="CDD" id="cd18678">
    <property type="entry name" value="PIN_MtVapC25_VapC33-like"/>
    <property type="match status" value="1"/>
</dbReference>
<keyword evidence="5" id="KW-0460">Magnesium</keyword>
<evidence type="ECO:0000256" key="1">
    <source>
        <dbReference type="ARBA" id="ARBA00022649"/>
    </source>
</evidence>
<evidence type="ECO:0000313" key="7">
    <source>
        <dbReference type="EMBL" id="RFU15408.1"/>
    </source>
</evidence>
<dbReference type="RefSeq" id="WP_117302365.1">
    <property type="nucleotide sequence ID" value="NZ_QVQT02000006.1"/>
</dbReference>
<keyword evidence="4 5" id="KW-0378">Hydrolase</keyword>
<dbReference type="SUPFAM" id="SSF88723">
    <property type="entry name" value="PIN domain-like"/>
    <property type="match status" value="1"/>
</dbReference>
<feature type="domain" description="PIN" evidence="6">
    <location>
        <begin position="2"/>
        <end position="133"/>
    </location>
</feature>
<reference evidence="7 8" key="1">
    <citation type="submission" date="2018-08" db="EMBL/GenBank/DDBJ databases">
        <title>Acidipila sp. 4G-K13, an acidobacterium isolated from forest soil.</title>
        <authorList>
            <person name="Gao Z.-H."/>
            <person name="Qiu L.-H."/>
        </authorList>
    </citation>
    <scope>NUCLEOTIDE SEQUENCE [LARGE SCALE GENOMIC DNA]</scope>
    <source>
        <strain evidence="7 8">4G-K13</strain>
    </source>
</reference>
<keyword evidence="1 5" id="KW-1277">Toxin-antitoxin system</keyword>
<name>A0A372IKJ5_9BACT</name>
<dbReference type="GO" id="GO:0000287">
    <property type="term" value="F:magnesium ion binding"/>
    <property type="evidence" value="ECO:0007669"/>
    <property type="project" value="UniProtKB-UniRule"/>
</dbReference>
<evidence type="ECO:0000259" key="6">
    <source>
        <dbReference type="Pfam" id="PF01850"/>
    </source>
</evidence>
<dbReference type="AlphaFoldDB" id="A0A372IKJ5"/>
<organism evidence="7 8">
    <name type="scientific">Paracidobacterium acidisoli</name>
    <dbReference type="NCBI Taxonomy" id="2303751"/>
    <lineage>
        <taxon>Bacteria</taxon>
        <taxon>Pseudomonadati</taxon>
        <taxon>Acidobacteriota</taxon>
        <taxon>Terriglobia</taxon>
        <taxon>Terriglobales</taxon>
        <taxon>Acidobacteriaceae</taxon>
        <taxon>Paracidobacterium</taxon>
    </lineage>
</organism>
<dbReference type="Pfam" id="PF01850">
    <property type="entry name" value="PIN"/>
    <property type="match status" value="1"/>
</dbReference>
<dbReference type="InterPro" id="IPR002716">
    <property type="entry name" value="PIN_dom"/>
</dbReference>
<keyword evidence="2 5" id="KW-0540">Nuclease</keyword>
<dbReference type="GO" id="GO:0016788">
    <property type="term" value="F:hydrolase activity, acting on ester bonds"/>
    <property type="evidence" value="ECO:0007669"/>
    <property type="project" value="InterPro"/>
</dbReference>
<dbReference type="Proteomes" id="UP000264702">
    <property type="component" value="Unassembled WGS sequence"/>
</dbReference>
<keyword evidence="8" id="KW-1185">Reference proteome</keyword>
<dbReference type="OrthoDB" id="556169at2"/>
<proteinExistence type="inferred from homology"/>
<evidence type="ECO:0000256" key="5">
    <source>
        <dbReference type="HAMAP-Rule" id="MF_00265"/>
    </source>
</evidence>
<dbReference type="NCBIfam" id="TIGR00028">
    <property type="entry name" value="Mtu_PIN_fam"/>
    <property type="match status" value="1"/>
</dbReference>
<gene>
    <name evidence="5" type="primary">vapC</name>
    <name evidence="7" type="ORF">D0Y96_17225</name>
</gene>
<dbReference type="EC" id="3.1.-.-" evidence="5"/>
<dbReference type="EMBL" id="QVQT01000006">
    <property type="protein sequence ID" value="RFU15408.1"/>
    <property type="molecule type" value="Genomic_DNA"/>
</dbReference>
<comment type="similarity">
    <text evidence="5">Belongs to the PINc/VapC protein family.</text>
</comment>
<dbReference type="InterPro" id="IPR006226">
    <property type="entry name" value="Mtu_PIN"/>
</dbReference>
<feature type="binding site" evidence="5">
    <location>
        <position position="108"/>
    </location>
    <ligand>
        <name>Mg(2+)</name>
        <dbReference type="ChEBI" id="CHEBI:18420"/>
    </ligand>
</feature>
<feature type="binding site" evidence="5">
    <location>
        <position position="5"/>
    </location>
    <ligand>
        <name>Mg(2+)</name>
        <dbReference type="ChEBI" id="CHEBI:18420"/>
    </ligand>
</feature>
<comment type="cofactor">
    <cofactor evidence="5">
        <name>Mg(2+)</name>
        <dbReference type="ChEBI" id="CHEBI:18420"/>
    </cofactor>
</comment>
<evidence type="ECO:0000313" key="8">
    <source>
        <dbReference type="Proteomes" id="UP000264702"/>
    </source>
</evidence>
<protein>
    <recommendedName>
        <fullName evidence="5">Ribonuclease VapC</fullName>
        <shortName evidence="5">RNase VapC</shortName>
        <ecNumber evidence="5">3.1.-.-</ecNumber>
    </recommendedName>
    <alternativeName>
        <fullName evidence="5">Toxin VapC</fullName>
    </alternativeName>
</protein>
<dbReference type="HAMAP" id="MF_00265">
    <property type="entry name" value="VapC_Nob1"/>
    <property type="match status" value="1"/>
</dbReference>
<keyword evidence="3 5" id="KW-0479">Metal-binding</keyword>
<keyword evidence="5" id="KW-0800">Toxin</keyword>
<dbReference type="GO" id="GO:0004540">
    <property type="term" value="F:RNA nuclease activity"/>
    <property type="evidence" value="ECO:0007669"/>
    <property type="project" value="InterPro"/>
</dbReference>
<dbReference type="GO" id="GO:0090729">
    <property type="term" value="F:toxin activity"/>
    <property type="evidence" value="ECO:0007669"/>
    <property type="project" value="UniProtKB-KW"/>
</dbReference>
<sequence length="144" mass="15863">MIVLDANLLLYAYDAASPHHAAARAWLEKTFSGEDPVGLPWQTIGAFLRIVTNTRLPGNRWTPEEAIAIVDEWLQQPNVRVLAAGDSHWSLLRLAVTEGQAHGALITDAQLAALAVEYGGTLYTTDRDFARFPGLRWTNPLSRA</sequence>
<dbReference type="InterPro" id="IPR022907">
    <property type="entry name" value="VapC_family"/>
</dbReference>
<comment type="function">
    <text evidence="5">Toxic component of a toxin-antitoxin (TA) system. An RNase.</text>
</comment>
<comment type="caution">
    <text evidence="7">The sequence shown here is derived from an EMBL/GenBank/DDBJ whole genome shotgun (WGS) entry which is preliminary data.</text>
</comment>
<dbReference type="Gene3D" id="3.40.50.1010">
    <property type="entry name" value="5'-nuclease"/>
    <property type="match status" value="1"/>
</dbReference>
<accession>A0A372IKJ5</accession>
<evidence type="ECO:0000256" key="4">
    <source>
        <dbReference type="ARBA" id="ARBA00022801"/>
    </source>
</evidence>
<evidence type="ECO:0000256" key="2">
    <source>
        <dbReference type="ARBA" id="ARBA00022722"/>
    </source>
</evidence>